<organism evidence="3 4">
    <name type="scientific">Mus spicilegus</name>
    <name type="common">Mound-building mouse</name>
    <dbReference type="NCBI Taxonomy" id="10103"/>
    <lineage>
        <taxon>Eukaryota</taxon>
        <taxon>Metazoa</taxon>
        <taxon>Chordata</taxon>
        <taxon>Craniata</taxon>
        <taxon>Vertebrata</taxon>
        <taxon>Euteleostomi</taxon>
        <taxon>Mammalia</taxon>
        <taxon>Eutheria</taxon>
        <taxon>Euarchontoglires</taxon>
        <taxon>Glires</taxon>
        <taxon>Rodentia</taxon>
        <taxon>Myomorpha</taxon>
        <taxon>Muroidea</taxon>
        <taxon>Muridae</taxon>
        <taxon>Murinae</taxon>
        <taxon>Mus</taxon>
        <taxon>Mus</taxon>
    </lineage>
</organism>
<protein>
    <recommendedName>
        <fullName evidence="2">MAGE domain-containing protein</fullName>
    </recommendedName>
</protein>
<accession>A0A8C6HUQ8</accession>
<evidence type="ECO:0000259" key="2">
    <source>
        <dbReference type="PROSITE" id="PS50838"/>
    </source>
</evidence>
<dbReference type="Ensembl" id="ENSMSIT00000033042.1">
    <property type="protein sequence ID" value="ENSMSIP00000026195.1"/>
    <property type="gene ID" value="ENSMSIG00000022094.1"/>
</dbReference>
<reference evidence="3" key="2">
    <citation type="submission" date="2025-09" db="UniProtKB">
        <authorList>
            <consortium name="Ensembl"/>
        </authorList>
    </citation>
    <scope>IDENTIFICATION</scope>
</reference>
<dbReference type="GO" id="GO:0000122">
    <property type="term" value="P:negative regulation of transcription by RNA polymerase II"/>
    <property type="evidence" value="ECO:0007669"/>
    <property type="project" value="TreeGrafter"/>
</dbReference>
<dbReference type="SMART" id="SM01373">
    <property type="entry name" value="MAGE"/>
    <property type="match status" value="1"/>
</dbReference>
<sequence length="311" mass="34280">PEVPCSRQKCKGTEGPAESTSTGVIRGKIGSVSTQGERAREEETIAAISGDVSVEGMLGSSQSSQRASDPPTATGFIAGAPSAEGSHNPSMAGASAVFPTQEAISRKVVSLVHFLLLKYRNNQIVTKAEMLAKITRAYEVSYHVIFTKASDCMWLLFGIDVTEVHHLVNSYSFVPALGITYDGMQHGVPGIPKTGLVIIVLCIIFLHDNCISEEELWRILNNIGLYAGTDHFLYGEPRRLITEHFLEEGYLEYRVVPGSLPPRHEFLWGPRACAETTKMKIWMFYASIVRQHPASNPFRYAEALIEELLRP</sequence>
<dbReference type="Gene3D" id="1.10.10.1210">
    <property type="entry name" value="MAGE homology domain, winged helix WH2 motif"/>
    <property type="match status" value="1"/>
</dbReference>
<evidence type="ECO:0000313" key="3">
    <source>
        <dbReference type="Ensembl" id="ENSMSIP00000026195.1"/>
    </source>
</evidence>
<evidence type="ECO:0000256" key="1">
    <source>
        <dbReference type="SAM" id="MobiDB-lite"/>
    </source>
</evidence>
<proteinExistence type="predicted"/>
<feature type="region of interest" description="Disordered" evidence="1">
    <location>
        <begin position="57"/>
        <end position="91"/>
    </location>
</feature>
<dbReference type="InterPro" id="IPR002190">
    <property type="entry name" value="MHD_dom"/>
</dbReference>
<dbReference type="GO" id="GO:0005634">
    <property type="term" value="C:nucleus"/>
    <property type="evidence" value="ECO:0007669"/>
    <property type="project" value="TreeGrafter"/>
</dbReference>
<dbReference type="Gene3D" id="1.10.10.1200">
    <property type="entry name" value="MAGE homology domain, winged helix WH1 motif"/>
    <property type="match status" value="1"/>
</dbReference>
<evidence type="ECO:0000313" key="4">
    <source>
        <dbReference type="Proteomes" id="UP000694415"/>
    </source>
</evidence>
<dbReference type="FunFam" id="1.10.10.1210:FF:000001">
    <property type="entry name" value="melanoma-associated antigen D1"/>
    <property type="match status" value="1"/>
</dbReference>
<name>A0A8C6HUQ8_MUSSI</name>
<dbReference type="Proteomes" id="UP000694415">
    <property type="component" value="Unplaced"/>
</dbReference>
<dbReference type="InterPro" id="IPR037445">
    <property type="entry name" value="MAGE"/>
</dbReference>
<dbReference type="InterPro" id="IPR041898">
    <property type="entry name" value="MAGE_WH1"/>
</dbReference>
<dbReference type="PROSITE" id="PS50838">
    <property type="entry name" value="MAGE"/>
    <property type="match status" value="1"/>
</dbReference>
<dbReference type="GeneTree" id="ENSGT00940000154972"/>
<dbReference type="PANTHER" id="PTHR11736">
    <property type="entry name" value="MELANOMA-ASSOCIATED ANTIGEN MAGE ANTIGEN"/>
    <property type="match status" value="1"/>
</dbReference>
<keyword evidence="4" id="KW-1185">Reference proteome</keyword>
<reference evidence="3" key="1">
    <citation type="submission" date="2025-08" db="UniProtKB">
        <authorList>
            <consortium name="Ensembl"/>
        </authorList>
    </citation>
    <scope>IDENTIFICATION</scope>
</reference>
<dbReference type="PANTHER" id="PTHR11736:SF63">
    <property type="entry name" value="MAGE FAMILY MEMBER A9"/>
    <property type="match status" value="1"/>
</dbReference>
<feature type="domain" description="MAGE" evidence="2">
    <location>
        <begin position="104"/>
        <end position="303"/>
    </location>
</feature>
<feature type="region of interest" description="Disordered" evidence="1">
    <location>
        <begin position="1"/>
        <end position="23"/>
    </location>
</feature>
<dbReference type="AlphaFoldDB" id="A0A8C6HUQ8"/>
<dbReference type="Pfam" id="PF01454">
    <property type="entry name" value="MAGE"/>
    <property type="match status" value="1"/>
</dbReference>
<dbReference type="InterPro" id="IPR041899">
    <property type="entry name" value="MAGE_WH2"/>
</dbReference>